<organism evidence="1 2">
    <name type="scientific">Cenococcum geophilum 1.58</name>
    <dbReference type="NCBI Taxonomy" id="794803"/>
    <lineage>
        <taxon>Eukaryota</taxon>
        <taxon>Fungi</taxon>
        <taxon>Dikarya</taxon>
        <taxon>Ascomycota</taxon>
        <taxon>Pezizomycotina</taxon>
        <taxon>Dothideomycetes</taxon>
        <taxon>Pleosporomycetidae</taxon>
        <taxon>Gloniales</taxon>
        <taxon>Gloniaceae</taxon>
        <taxon>Cenococcum</taxon>
    </lineage>
</organism>
<accession>A0ACC8ELP6</accession>
<sequence length="764" mass="87076">MAKTPAPNAFEHFDILDSIKPHTFAKPVTPDITEKTFFDPKHTSVRKHKPKLNQSILEKIRTHYNYKPLREDEIRLLLLQPGEMEDDIYCTIVVKPLERLRKKYTALSYHWGATGPDSANNRISIYPEPKQISEVVLQKTKKATPYHLWIHDNLFQAFLHLRLPDEPLAIWVDAICMNQEKTIEAEQEKKVQLRRMADIYNSADSVSIFLGVGDEQTDNAMRFIKEIVILDRFDGLIQDKSVRNKEDWLAFMELMKCRWFSRRWVVQEIALSRSAVVHCGNKSVHWSDFSDAVSLFMLKLDQIKQLFSNPHILSDVDGLGAVVLVDSISHLTRKSDEGDVKEHLVGLETLVSSLLSFAASTHDIIYSLLALARDTPQKYATDHNAQLETAMMTDEQMPMDMDIDYKKNPIDVFIEFTEKCVRTSQSLDIICRHWAPDVPDKKFPSWIPKISDSTFGTPDIAVRGLRVNGDSFVGTAYKDARKNYNASRGTIADPNWVKFTSGPTPTLQAKGFKFATIEECSDPITGILNNYWIKKTSWDKKQSKNIVPDQLWRTLVADRGPDGGNPPGWYRRACLQCLLESNVTNFHGDRNVNVDVARLREIKPHSDVMFMFLKRVRSTVWNRRFFLAKSYCDACKRSGHDYLTCQRPTRTNTDSSTESLVNGDETDYRNNSKKRKRAPSFADSNPQGTEYLFGLAPSRARNDDLVCILAGCTVPVVLRKCVNSSGSTFELIGESYVYGKMDGEAMAYLDETTLAGKLRDVTLQ</sequence>
<reference evidence="1 2" key="1">
    <citation type="journal article" date="2016" name="Nat. Commun.">
        <title>Ectomycorrhizal ecology is imprinted in the genome of the dominant symbiotic fungus Cenococcum geophilum.</title>
        <authorList>
            <consortium name="DOE Joint Genome Institute"/>
            <person name="Peter M."/>
            <person name="Kohler A."/>
            <person name="Ohm R.A."/>
            <person name="Kuo A."/>
            <person name="Krutzmann J."/>
            <person name="Morin E."/>
            <person name="Arend M."/>
            <person name="Barry K.W."/>
            <person name="Binder M."/>
            <person name="Choi C."/>
            <person name="Clum A."/>
            <person name="Copeland A."/>
            <person name="Grisel N."/>
            <person name="Haridas S."/>
            <person name="Kipfer T."/>
            <person name="LaButti K."/>
            <person name="Lindquist E."/>
            <person name="Lipzen A."/>
            <person name="Maire R."/>
            <person name="Meier B."/>
            <person name="Mihaltcheva S."/>
            <person name="Molinier V."/>
            <person name="Murat C."/>
            <person name="Poggeler S."/>
            <person name="Quandt C.A."/>
            <person name="Sperisen C."/>
            <person name="Tritt A."/>
            <person name="Tisserant E."/>
            <person name="Crous P.W."/>
            <person name="Henrissat B."/>
            <person name="Nehls U."/>
            <person name="Egli S."/>
            <person name="Spatafora J.W."/>
            <person name="Grigoriev I.V."/>
            <person name="Martin F.M."/>
        </authorList>
    </citation>
    <scope>NUCLEOTIDE SEQUENCE [LARGE SCALE GENOMIC DNA]</scope>
    <source>
        <strain evidence="1 2">1.58</strain>
    </source>
</reference>
<name>A0ACC8ELP6_9PEZI</name>
<keyword evidence="2" id="KW-1185">Reference proteome</keyword>
<gene>
    <name evidence="1" type="ORF">K441DRAFT_671577</name>
</gene>
<proteinExistence type="predicted"/>
<evidence type="ECO:0000313" key="1">
    <source>
        <dbReference type="EMBL" id="OCK86965.1"/>
    </source>
</evidence>
<dbReference type="EMBL" id="KV748277">
    <property type="protein sequence ID" value="OCK86965.1"/>
    <property type="molecule type" value="Genomic_DNA"/>
</dbReference>
<evidence type="ECO:0000313" key="2">
    <source>
        <dbReference type="Proteomes" id="UP000250078"/>
    </source>
</evidence>
<protein>
    <submittedName>
        <fullName evidence="1">Uncharacterized protein</fullName>
    </submittedName>
</protein>
<dbReference type="Proteomes" id="UP000250078">
    <property type="component" value="Unassembled WGS sequence"/>
</dbReference>